<keyword evidence="6 10" id="KW-0256">Endoplasmic reticulum</keyword>
<feature type="compositionally biased region" description="Gly residues" evidence="11">
    <location>
        <begin position="43"/>
        <end position="52"/>
    </location>
</feature>
<feature type="transmembrane region" description="Helical" evidence="10">
    <location>
        <begin position="131"/>
        <end position="147"/>
    </location>
</feature>
<evidence type="ECO:0000256" key="7">
    <source>
        <dbReference type="ARBA" id="ARBA00022989"/>
    </source>
</evidence>
<evidence type="ECO:0000256" key="9">
    <source>
        <dbReference type="ARBA" id="ARBA00049506"/>
    </source>
</evidence>
<reference evidence="12" key="3">
    <citation type="submission" date="2025-09" db="UniProtKB">
        <authorList>
            <consortium name="Ensembl"/>
        </authorList>
    </citation>
    <scope>IDENTIFICATION</scope>
</reference>
<feature type="region of interest" description="Disordered" evidence="11">
    <location>
        <begin position="389"/>
        <end position="410"/>
    </location>
</feature>
<keyword evidence="4 10" id="KW-0808">Transferase</keyword>
<dbReference type="GO" id="GO:0005789">
    <property type="term" value="C:endoplasmic reticulum membrane"/>
    <property type="evidence" value="ECO:0007669"/>
    <property type="project" value="UniProtKB-SubCell"/>
</dbReference>
<evidence type="ECO:0000256" key="3">
    <source>
        <dbReference type="ARBA" id="ARBA00022676"/>
    </source>
</evidence>
<dbReference type="UniPathway" id="UPA00378"/>
<dbReference type="Pfam" id="PF05208">
    <property type="entry name" value="ALG3"/>
    <property type="match status" value="1"/>
</dbReference>
<dbReference type="Ensembl" id="ENSAPLT00020010051.1">
    <property type="protein sequence ID" value="ENSAPLP00020009337.1"/>
    <property type="gene ID" value="ENSAPLG00020006883.1"/>
</dbReference>
<evidence type="ECO:0000256" key="4">
    <source>
        <dbReference type="ARBA" id="ARBA00022679"/>
    </source>
</evidence>
<keyword evidence="8 10" id="KW-0472">Membrane</keyword>
<feature type="region of interest" description="Disordered" evidence="11">
    <location>
        <begin position="1"/>
        <end position="52"/>
    </location>
</feature>
<feature type="transmembrane region" description="Helical" evidence="10">
    <location>
        <begin position="159"/>
        <end position="176"/>
    </location>
</feature>
<evidence type="ECO:0000256" key="1">
    <source>
        <dbReference type="ARBA" id="ARBA00004477"/>
    </source>
</evidence>
<reference evidence="12" key="1">
    <citation type="submission" date="2019-08" db="EMBL/GenBank/DDBJ databases">
        <title>Three high-quality genomes provides insights into domestication of ducks.</title>
        <authorList>
            <person name="Hou Z.C."/>
            <person name="Zhu F."/>
            <person name="Yin Z.T."/>
            <person name="Zhang F."/>
        </authorList>
    </citation>
    <scope>NUCLEOTIDE SEQUENCE [LARGE SCALE GENOMIC DNA]</scope>
</reference>
<dbReference type="Proteomes" id="UP000694400">
    <property type="component" value="Chromosome 9"/>
</dbReference>
<keyword evidence="5 10" id="KW-0812">Transmembrane</keyword>
<comment type="catalytic activity">
    <reaction evidence="9 10">
        <text>an alpha-D-Man-(1-&gt;2)-alpha-D-Man-(1-&gt;2)-alpha-D-Man-(1-&gt;3)-[alpha-D-Man-(1-&gt;6)]-beta-D-Man-(1-&gt;4)-beta-D-GlcNAc-(1-&gt;4)-alpha-D-GlcNAc-diphospho-di-trans,poly-cis-dolichol + a di-trans,poly-cis-dolichyl beta-D-mannosyl phosphate = an alpha-D-Man-(1-&gt;2)-alpha-D-Man-(1-&gt;2)-alpha-D-Man-(1-&gt;3)-[alpha-D-Man-(1-&gt;3)-alpha-D-Man-(1-&gt;6)]-beta-D-Man-(1-&gt;4)-beta-D-GlcNAc-(1-&gt;4)-alpha-D-GlcNAc-diphospho-di-trans,poly-cis-dolichol + a di-trans,poly-cis-dolichyl phosphate + H(+)</text>
        <dbReference type="Rhea" id="RHEA:29527"/>
        <dbReference type="Rhea" id="RHEA-COMP:19498"/>
        <dbReference type="Rhea" id="RHEA-COMP:19501"/>
        <dbReference type="Rhea" id="RHEA-COMP:19516"/>
        <dbReference type="Rhea" id="RHEA-COMP:19517"/>
        <dbReference type="ChEBI" id="CHEBI:15378"/>
        <dbReference type="ChEBI" id="CHEBI:57683"/>
        <dbReference type="ChEBI" id="CHEBI:58211"/>
        <dbReference type="ChEBI" id="CHEBI:132515"/>
        <dbReference type="ChEBI" id="CHEBI:132516"/>
        <dbReference type="EC" id="2.4.1.258"/>
    </reaction>
    <physiologicalReaction direction="left-to-right" evidence="9 10">
        <dbReference type="Rhea" id="RHEA:29528"/>
    </physiologicalReaction>
</comment>
<keyword evidence="7 10" id="KW-1133">Transmembrane helix</keyword>
<keyword evidence="3 10" id="KW-0328">Glycosyltransferase</keyword>
<evidence type="ECO:0000256" key="11">
    <source>
        <dbReference type="SAM" id="MobiDB-lite"/>
    </source>
</evidence>
<feature type="transmembrane region" description="Helical" evidence="10">
    <location>
        <begin position="229"/>
        <end position="256"/>
    </location>
</feature>
<organism evidence="12 13">
    <name type="scientific">Anas platyrhynchos</name>
    <name type="common">Mallard</name>
    <name type="synonym">Anas boschas</name>
    <dbReference type="NCBI Taxonomy" id="8839"/>
    <lineage>
        <taxon>Eukaryota</taxon>
        <taxon>Metazoa</taxon>
        <taxon>Chordata</taxon>
        <taxon>Craniata</taxon>
        <taxon>Vertebrata</taxon>
        <taxon>Euteleostomi</taxon>
        <taxon>Archelosauria</taxon>
        <taxon>Archosauria</taxon>
        <taxon>Dinosauria</taxon>
        <taxon>Saurischia</taxon>
        <taxon>Theropoda</taxon>
        <taxon>Coelurosauria</taxon>
        <taxon>Aves</taxon>
        <taxon>Neognathae</taxon>
        <taxon>Galloanserae</taxon>
        <taxon>Anseriformes</taxon>
        <taxon>Anatidae</taxon>
        <taxon>Anatinae</taxon>
        <taxon>Anas</taxon>
    </lineage>
</organism>
<dbReference type="PANTHER" id="PTHR12646">
    <property type="entry name" value="NOT56 - RELATED"/>
    <property type="match status" value="1"/>
</dbReference>
<dbReference type="PANTHER" id="PTHR12646:SF0">
    <property type="entry name" value="DOL-P-MAN:MAN(5)GLCNAC(2)-PP-DOL ALPHA-1,3-MANNOSYLTRANSFERASE"/>
    <property type="match status" value="1"/>
</dbReference>
<comment type="subcellular location">
    <subcellularLocation>
        <location evidence="1 10">Endoplasmic reticulum membrane</location>
        <topology evidence="1 10">Multi-pass membrane protein</topology>
    </subcellularLocation>
</comment>
<reference evidence="12" key="2">
    <citation type="submission" date="2025-08" db="UniProtKB">
        <authorList>
            <consortium name="Ensembl"/>
        </authorList>
    </citation>
    <scope>IDENTIFICATION</scope>
</reference>
<dbReference type="AlphaFoldDB" id="A0A8B9SPL1"/>
<evidence type="ECO:0000256" key="8">
    <source>
        <dbReference type="ARBA" id="ARBA00023136"/>
    </source>
</evidence>
<evidence type="ECO:0000256" key="6">
    <source>
        <dbReference type="ARBA" id="ARBA00022824"/>
    </source>
</evidence>
<feature type="compositionally biased region" description="Basic and acidic residues" evidence="11">
    <location>
        <begin position="30"/>
        <end position="42"/>
    </location>
</feature>
<protein>
    <recommendedName>
        <fullName evidence="10">Dol-P-Man:Man(5)GlcNAc(2)-PP-Dol alpha-1,3-mannosyltransferase</fullName>
        <ecNumber evidence="10">2.4.1.258</ecNumber>
    </recommendedName>
    <alternativeName>
        <fullName evidence="10">Dol-P-Man-dependent alpha(1-3)-mannosyltransferase</fullName>
    </alternativeName>
</protein>
<dbReference type="InterPro" id="IPR007873">
    <property type="entry name" value="Glycosyltransferase_ALG3"/>
</dbReference>
<comment type="pathway">
    <text evidence="2 10">Protein modification; protein glycosylation.</text>
</comment>
<proteinExistence type="predicted"/>
<feature type="transmembrane region" description="Helical" evidence="10">
    <location>
        <begin position="205"/>
        <end position="223"/>
    </location>
</feature>
<dbReference type="EC" id="2.4.1.258" evidence="10"/>
<evidence type="ECO:0000313" key="13">
    <source>
        <dbReference type="Proteomes" id="UP000694400"/>
    </source>
</evidence>
<accession>A0A8B9SPL1</accession>
<evidence type="ECO:0000313" key="12">
    <source>
        <dbReference type="Ensembl" id="ENSAPLP00020009337.1"/>
    </source>
</evidence>
<name>A0A8B9SPL1_ANAPL</name>
<feature type="compositionally biased region" description="Low complexity" evidence="11">
    <location>
        <begin position="389"/>
        <end position="400"/>
    </location>
</feature>
<evidence type="ECO:0000256" key="2">
    <source>
        <dbReference type="ARBA" id="ARBA00004922"/>
    </source>
</evidence>
<dbReference type="GO" id="GO:0052925">
    <property type="term" value="F:dol-P-Man:Man(5)GlcNAc(2)-PP-Dol alpha-1,3-mannosyltransferase activity"/>
    <property type="evidence" value="ECO:0007669"/>
    <property type="project" value="UniProtKB-EC"/>
</dbReference>
<sequence length="486" mass="53628">MAEAAQRKGKRRGGDTGRLPGRLRLQTGGGREEPGGTGKDRGGAPGRTGGGPVMAAVLRRAWRGRREALLEPRYTPLVAACLCLAEGGVNLWVIRRVPYTEIDWQAYMAEVEGFANGTRDYTQLRGDTGPLVYPAGFVYIFLGLYYATGRGADVRLAQYIFAGLYLLNLLLVFRIYCRTNKVPPYVFFFMCCASYRIHSIFVLRLFNDPVAMAILFLAINLFLEERWSWGCLLFSLAVSVKMNILLFAPGLLFLLLKRFGLLGCIPKLCICALLQVRREHPVPAQGPRRQKAPVPSAERQQDRLRPLLLQLPGRLLQPLPALPVLRLVFPHAALPALVHPHRQARPHAQGAAAGRDRALLEHLPLHGLQLPLAAHLPRTRPAAAVVRHGPAAGPARTPARQEARSPLQEGEVRAWPAGRWQRAPGLLLLPALLPSQLREDPEPWNCAKGAARGPPSGQDFSNKGGFWGPFPSHSVLVLWQRQESCA</sequence>
<comment type="function">
    <text evidence="10">Dol-P-Man:Man(5)GlcNAc(2)-PP-Dol alpha-1,3-mannosyltransferase that operates in the biosynthetic pathway of dolichol-linked oligosaccharides, the glycan precursors employed in protein asparagine (N)-glycosylation. The assembly of dolichol-linked oligosaccharides begins on the cytosolic side of the endoplasmic reticulum membrane and finishes in its lumen. The sequential addition of sugars to dolichol pyrophosphate produces dolichol-linked oligosaccharides containing fourteen sugars, including two GlcNAcs, nine mannoses and three glucoses. Once assembled, the oligosaccharide is transferred from the lipid to nascent proteins by oligosaccharyltransferases. In the lumen of the endoplasmic reticulum, adds the first dolichyl beta-D-mannosyl phosphate derived mannose in an alpha-1,3 linkage to Man(5)GlcNAc(2)-PP-dolichol to produce Man(6)GlcNAc(2)-PP-dolichol.</text>
</comment>
<evidence type="ECO:0000256" key="5">
    <source>
        <dbReference type="ARBA" id="ARBA00022692"/>
    </source>
</evidence>
<evidence type="ECO:0000256" key="10">
    <source>
        <dbReference type="RuleBase" id="RU364047"/>
    </source>
</evidence>